<keyword evidence="10" id="KW-0812">Transmembrane</keyword>
<feature type="domain" description="Protein kinase" evidence="11">
    <location>
        <begin position="11"/>
        <end position="269"/>
    </location>
</feature>
<dbReference type="CDD" id="cd14014">
    <property type="entry name" value="STKc_PknB_like"/>
    <property type="match status" value="1"/>
</dbReference>
<feature type="domain" description="PASTA" evidence="12">
    <location>
        <begin position="500"/>
        <end position="566"/>
    </location>
</feature>
<dbReference type="PROSITE" id="PS00108">
    <property type="entry name" value="PROTEIN_KINASE_ST"/>
    <property type="match status" value="1"/>
</dbReference>
<evidence type="ECO:0000256" key="5">
    <source>
        <dbReference type="ARBA" id="ARBA00022777"/>
    </source>
</evidence>
<proteinExistence type="predicted"/>
<keyword evidence="6 9" id="KW-0067">ATP-binding</keyword>
<evidence type="ECO:0000256" key="6">
    <source>
        <dbReference type="ARBA" id="ARBA00022840"/>
    </source>
</evidence>
<keyword evidence="2 13" id="KW-0723">Serine/threonine-protein kinase</keyword>
<dbReference type="EMBL" id="FOXX01000001">
    <property type="protein sequence ID" value="SFQ09661.1"/>
    <property type="molecule type" value="Genomic_DNA"/>
</dbReference>
<dbReference type="NCBIfam" id="NF033483">
    <property type="entry name" value="PknB_PASTA_kin"/>
    <property type="match status" value="1"/>
</dbReference>
<dbReference type="InterPro" id="IPR005543">
    <property type="entry name" value="PASTA_dom"/>
</dbReference>
<keyword evidence="3" id="KW-0808">Transferase</keyword>
<organism evidence="13 14">
    <name type="scientific">Priestia endophytica DSM 13796</name>
    <dbReference type="NCBI Taxonomy" id="1121089"/>
    <lineage>
        <taxon>Bacteria</taxon>
        <taxon>Bacillati</taxon>
        <taxon>Bacillota</taxon>
        <taxon>Bacilli</taxon>
        <taxon>Bacillales</taxon>
        <taxon>Bacillaceae</taxon>
        <taxon>Priestia</taxon>
    </lineage>
</organism>
<evidence type="ECO:0000259" key="11">
    <source>
        <dbReference type="PROSITE" id="PS50011"/>
    </source>
</evidence>
<dbReference type="GO" id="GO:0004674">
    <property type="term" value="F:protein serine/threonine kinase activity"/>
    <property type="evidence" value="ECO:0007669"/>
    <property type="project" value="UniProtKB-KW"/>
</dbReference>
<dbReference type="InterPro" id="IPR011009">
    <property type="entry name" value="Kinase-like_dom_sf"/>
</dbReference>
<keyword evidence="10" id="KW-1133">Transmembrane helix</keyword>
<dbReference type="RefSeq" id="WP_061802314.1">
    <property type="nucleotide sequence ID" value="NZ_FOXX01000001.1"/>
</dbReference>
<dbReference type="Gene3D" id="3.30.10.20">
    <property type="match status" value="3"/>
</dbReference>
<feature type="binding site" evidence="9">
    <location>
        <position position="40"/>
    </location>
    <ligand>
        <name>ATP</name>
        <dbReference type="ChEBI" id="CHEBI:30616"/>
    </ligand>
</feature>
<keyword evidence="4 9" id="KW-0547">Nucleotide-binding</keyword>
<name>A0A1I5VQE2_9BACI</name>
<protein>
    <recommendedName>
        <fullName evidence="1">non-specific serine/threonine protein kinase</fullName>
        <ecNumber evidence="1">2.7.11.1</ecNumber>
    </recommendedName>
</protein>
<sequence length="666" mass="74558">MLIGRRLGGRYKILNPIGGGGMANVYLARDVILERDVAIKVLRFDYANDESFIKRFHREAQSAASIDHPNIVSIYDVDEEDEIYYIVMEYVPGQTLKEYIGEHSPLHIEKALDIMKQITSAIAHAHEFGIIHRDLKPQNILIDHDDRVKVTDFGIALALSSSTTITQTNSVLGTVHYLSPEQARGGLATKKSDIYSLGILLFELLTGRVPFSGESAVSVALKHLQTNTPSPKRWNPYIPQSVENIVLKATAKDPFYRYDSVEEMEYALSVALNPDKLNEEKFQVPDDEEVTKAIPIIKEDDIEEDEHTLVHHKESTQAPTENVPQDKKKPKKRKGKIFLITFLTLLFLAGAGIAAITLVPSFFAPKDVKIPEVAGKEYEEALKLLISKGFDVSSPIAQSSETIEEGKIIRTDPKEGTTVKEGDQITLYQSSGKKKTVFDDYTGRNIDEVKKLLEQRGFKNINVEEEESEEPKGTVIEHDPDENDEVIAEDTEVNLKVSSGPPAIVLQNYEGWQEKSVRDFATSNGLKVSTKEEYSDETAKGLVVSQTPTPGTQVEQGTTINIVVSKGEEPKPPREHTVEVTIPYEPSEPEPENEVNPNLQQLPQKVDVYIDDANHDSNVPFESFTITEDTVKTYTFTVKQGETASYKIVRDDKVLQEETVPYEDDE</sequence>
<dbReference type="Gene3D" id="2.60.40.2560">
    <property type="match status" value="1"/>
</dbReference>
<dbReference type="CDD" id="cd06577">
    <property type="entry name" value="PASTA_pknB"/>
    <property type="match status" value="3"/>
</dbReference>
<dbReference type="Gene3D" id="3.30.200.20">
    <property type="entry name" value="Phosphorylase Kinase, domain 1"/>
    <property type="match status" value="1"/>
</dbReference>
<evidence type="ECO:0000256" key="3">
    <source>
        <dbReference type="ARBA" id="ARBA00022679"/>
    </source>
</evidence>
<dbReference type="InterPro" id="IPR000719">
    <property type="entry name" value="Prot_kinase_dom"/>
</dbReference>
<gene>
    <name evidence="13" type="ORF">SAMN02745910_00212</name>
</gene>
<feature type="domain" description="PASTA" evidence="12">
    <location>
        <begin position="432"/>
        <end position="499"/>
    </location>
</feature>
<reference evidence="13 14" key="1">
    <citation type="submission" date="2016-10" db="EMBL/GenBank/DDBJ databases">
        <authorList>
            <person name="Varghese N."/>
            <person name="Submissions S."/>
        </authorList>
    </citation>
    <scope>NUCLEOTIDE SEQUENCE [LARGE SCALE GENOMIC DNA]</scope>
    <source>
        <strain evidence="13 14">DSM 13796</strain>
    </source>
</reference>
<dbReference type="Proteomes" id="UP000182762">
    <property type="component" value="Unassembled WGS sequence"/>
</dbReference>
<evidence type="ECO:0000256" key="4">
    <source>
        <dbReference type="ARBA" id="ARBA00022741"/>
    </source>
</evidence>
<comment type="catalytic activity">
    <reaction evidence="7">
        <text>L-threonyl-[protein] + ATP = O-phospho-L-threonyl-[protein] + ADP + H(+)</text>
        <dbReference type="Rhea" id="RHEA:46608"/>
        <dbReference type="Rhea" id="RHEA-COMP:11060"/>
        <dbReference type="Rhea" id="RHEA-COMP:11605"/>
        <dbReference type="ChEBI" id="CHEBI:15378"/>
        <dbReference type="ChEBI" id="CHEBI:30013"/>
        <dbReference type="ChEBI" id="CHEBI:30616"/>
        <dbReference type="ChEBI" id="CHEBI:61977"/>
        <dbReference type="ChEBI" id="CHEBI:456216"/>
        <dbReference type="EC" id="2.7.11.1"/>
    </reaction>
</comment>
<dbReference type="SUPFAM" id="SSF56112">
    <property type="entry name" value="Protein kinase-like (PK-like)"/>
    <property type="match status" value="1"/>
</dbReference>
<evidence type="ECO:0000256" key="8">
    <source>
        <dbReference type="ARBA" id="ARBA00048679"/>
    </source>
</evidence>
<dbReference type="PROSITE" id="PS50011">
    <property type="entry name" value="PROTEIN_KINASE_DOM"/>
    <property type="match status" value="1"/>
</dbReference>
<dbReference type="SMART" id="SM00740">
    <property type="entry name" value="PASTA"/>
    <property type="match status" value="3"/>
</dbReference>
<dbReference type="Pfam" id="PF03793">
    <property type="entry name" value="PASTA"/>
    <property type="match status" value="3"/>
</dbReference>
<dbReference type="PANTHER" id="PTHR43289">
    <property type="entry name" value="MITOGEN-ACTIVATED PROTEIN KINASE KINASE KINASE 20-RELATED"/>
    <property type="match status" value="1"/>
</dbReference>
<dbReference type="EC" id="2.7.11.1" evidence="1"/>
<evidence type="ECO:0000313" key="14">
    <source>
        <dbReference type="Proteomes" id="UP000182762"/>
    </source>
</evidence>
<dbReference type="PROSITE" id="PS00107">
    <property type="entry name" value="PROTEIN_KINASE_ATP"/>
    <property type="match status" value="1"/>
</dbReference>
<evidence type="ECO:0000256" key="7">
    <source>
        <dbReference type="ARBA" id="ARBA00047899"/>
    </source>
</evidence>
<dbReference type="InterPro" id="IPR008271">
    <property type="entry name" value="Ser/Thr_kinase_AS"/>
</dbReference>
<dbReference type="Gene3D" id="1.10.510.10">
    <property type="entry name" value="Transferase(Phosphotransferase) domain 1"/>
    <property type="match status" value="1"/>
</dbReference>
<dbReference type="SMART" id="SM00220">
    <property type="entry name" value="S_TKc"/>
    <property type="match status" value="1"/>
</dbReference>
<feature type="transmembrane region" description="Helical" evidence="10">
    <location>
        <begin position="337"/>
        <end position="363"/>
    </location>
</feature>
<feature type="domain" description="PASTA" evidence="12">
    <location>
        <begin position="364"/>
        <end position="431"/>
    </location>
</feature>
<evidence type="ECO:0000313" key="13">
    <source>
        <dbReference type="EMBL" id="SFQ09661.1"/>
    </source>
</evidence>
<keyword evidence="14" id="KW-1185">Reference proteome</keyword>
<evidence type="ECO:0000259" key="12">
    <source>
        <dbReference type="PROSITE" id="PS51178"/>
    </source>
</evidence>
<dbReference type="Pfam" id="PF00069">
    <property type="entry name" value="Pkinase"/>
    <property type="match status" value="1"/>
</dbReference>
<dbReference type="GeneID" id="93708990"/>
<dbReference type="InterPro" id="IPR017441">
    <property type="entry name" value="Protein_kinase_ATP_BS"/>
</dbReference>
<evidence type="ECO:0000256" key="9">
    <source>
        <dbReference type="PROSITE-ProRule" id="PRU10141"/>
    </source>
</evidence>
<dbReference type="PANTHER" id="PTHR43289:SF34">
    <property type="entry name" value="SERINE_THREONINE-PROTEIN KINASE YBDM-RELATED"/>
    <property type="match status" value="1"/>
</dbReference>
<dbReference type="PROSITE" id="PS51178">
    <property type="entry name" value="PASTA"/>
    <property type="match status" value="3"/>
</dbReference>
<evidence type="ECO:0000256" key="1">
    <source>
        <dbReference type="ARBA" id="ARBA00012513"/>
    </source>
</evidence>
<comment type="catalytic activity">
    <reaction evidence="8">
        <text>L-seryl-[protein] + ATP = O-phospho-L-seryl-[protein] + ADP + H(+)</text>
        <dbReference type="Rhea" id="RHEA:17989"/>
        <dbReference type="Rhea" id="RHEA-COMP:9863"/>
        <dbReference type="Rhea" id="RHEA-COMP:11604"/>
        <dbReference type="ChEBI" id="CHEBI:15378"/>
        <dbReference type="ChEBI" id="CHEBI:29999"/>
        <dbReference type="ChEBI" id="CHEBI:30616"/>
        <dbReference type="ChEBI" id="CHEBI:83421"/>
        <dbReference type="ChEBI" id="CHEBI:456216"/>
        <dbReference type="EC" id="2.7.11.1"/>
    </reaction>
</comment>
<dbReference type="Pfam" id="PF21160">
    <property type="entry name" value="PrkC-like_PASTA-like"/>
    <property type="match status" value="1"/>
</dbReference>
<evidence type="ECO:0000256" key="10">
    <source>
        <dbReference type="SAM" id="Phobius"/>
    </source>
</evidence>
<keyword evidence="10" id="KW-0472">Membrane</keyword>
<accession>A0A1I5VQE2</accession>
<comment type="caution">
    <text evidence="13">The sequence shown here is derived from an EMBL/GenBank/DDBJ whole genome shotgun (WGS) entry which is preliminary data.</text>
</comment>
<keyword evidence="5 13" id="KW-0418">Kinase</keyword>
<evidence type="ECO:0000256" key="2">
    <source>
        <dbReference type="ARBA" id="ARBA00022527"/>
    </source>
</evidence>